<reference evidence="10 11" key="1">
    <citation type="submission" date="2019-05" db="EMBL/GenBank/DDBJ databases">
        <title>Mikania micrantha, genome provides insights into the molecular mechanism of rapid growth.</title>
        <authorList>
            <person name="Liu B."/>
        </authorList>
    </citation>
    <scope>NUCLEOTIDE SEQUENCE [LARGE SCALE GENOMIC DNA]</scope>
    <source>
        <strain evidence="10">NLD-2019</strain>
        <tissue evidence="10">Leaf</tissue>
    </source>
</reference>
<evidence type="ECO:0000256" key="5">
    <source>
        <dbReference type="ARBA" id="ARBA00022840"/>
    </source>
</evidence>
<feature type="domain" description="Protein kinase" evidence="9">
    <location>
        <begin position="1857"/>
        <end position="2160"/>
    </location>
</feature>
<dbReference type="SUPFAM" id="SSF56112">
    <property type="entry name" value="Protein kinase-like (PK-like)"/>
    <property type="match status" value="12"/>
</dbReference>
<evidence type="ECO:0000313" key="10">
    <source>
        <dbReference type="EMBL" id="KAD3337680.1"/>
    </source>
</evidence>
<dbReference type="GO" id="GO:0004674">
    <property type="term" value="F:protein serine/threonine kinase activity"/>
    <property type="evidence" value="ECO:0007669"/>
    <property type="project" value="UniProtKB-KW"/>
</dbReference>
<accession>A0A5N6MAS2</accession>
<dbReference type="InterPro" id="IPR017441">
    <property type="entry name" value="Protein_kinase_ATP_BS"/>
</dbReference>
<evidence type="ECO:0000256" key="1">
    <source>
        <dbReference type="ARBA" id="ARBA00022527"/>
    </source>
</evidence>
<comment type="caution">
    <text evidence="10">The sequence shown here is derived from an EMBL/GenBank/DDBJ whole genome shotgun (WGS) entry which is preliminary data.</text>
</comment>
<keyword evidence="4" id="KW-0418">Kinase</keyword>
<keyword evidence="3 6" id="KW-0547">Nucleotide-binding</keyword>
<dbReference type="InterPro" id="IPR000719">
    <property type="entry name" value="Prot_kinase_dom"/>
</dbReference>
<feature type="coiled-coil region" evidence="7">
    <location>
        <begin position="317"/>
        <end position="344"/>
    </location>
</feature>
<dbReference type="FunFam" id="3.30.200.20:FF:000039">
    <property type="entry name" value="receptor-like protein kinase FERONIA"/>
    <property type="match status" value="1"/>
</dbReference>
<dbReference type="Gene3D" id="1.20.5.170">
    <property type="match status" value="1"/>
</dbReference>
<dbReference type="Pfam" id="PF14299">
    <property type="entry name" value="PP2"/>
    <property type="match status" value="1"/>
</dbReference>
<dbReference type="GO" id="GO:0005886">
    <property type="term" value="C:plasma membrane"/>
    <property type="evidence" value="ECO:0007669"/>
    <property type="project" value="TreeGrafter"/>
</dbReference>
<dbReference type="PROSITE" id="PS00108">
    <property type="entry name" value="PROTEIN_KINASE_ST"/>
    <property type="match status" value="1"/>
</dbReference>
<dbReference type="PROSITE" id="PS00107">
    <property type="entry name" value="PROTEIN_KINASE_ATP"/>
    <property type="match status" value="1"/>
</dbReference>
<evidence type="ECO:0000259" key="9">
    <source>
        <dbReference type="PROSITE" id="PS50011"/>
    </source>
</evidence>
<dbReference type="Pfam" id="PF07714">
    <property type="entry name" value="PK_Tyr_Ser-Thr"/>
    <property type="match status" value="9"/>
</dbReference>
<sequence length="3894" mass="451364">MRWMTERMAASAGMDIPVFPGPGHHQDPQDPGVGPIFKNQPMGVEGASRGAGAVKKHRAGAAHLGGNVPASGRRRGMPWSSLGFDALGSMPEPTLGGTPQLGKPPDLASANMPQPGFEPKTSHREVKGITIRFLLDFDIPAKHHSSDEALKKWRDAVSVVKNRRRRFRFTANLEKRSYERERSKAALKKWQFAISRVKDRVRRLRHLPELKKHSTKYPQSWRHRLLFSRYFDDTNMTPKYDVYSFGVLLFEVICGRKPVIETHGIKEEVDDIIDPILRKQMGTQSLAVFTKITYNCLNQQLVQRPTMDQIVKELEDVLELQWKHENLENLMKSLQISLEDIKLATKNFSQKNLCESGIYWEAYKGELPHATTNSTIVAKRWYRKFDYHFWTKLDILTKVKHKNILGLVGYCTEMDEKIIVYEHMSKGSLDNYLKDPNLNWMKRLQICIDVSSALEFLYRDSNHPLVPLAKNQYVQGKLDEIVFEDIREQIVPQSLTTFGDIAYQCLHEDEDKRPQESEVVIQLRKALEFQEDSEIWEPKLPRNYREIISLSDSTEIYHKTKKKKDLYKKLCNGILFPKEKVVVHEDIEDLKEVQQLKKSNSDLDHLHQPPTLNEEIFKRSENEDMVEQLFSLSELNGKKHLMLSALKVLYNSPKLKPFCFKSSADSRFNDVVELLPQQVFRIKYKIESHMLSPFTEYTCYLVFKVSEKCQGLHCPVKVRDLFFRKNQENRIIYFRFPAPLNLHDGFWVPEQRKDGWMEVMIWKFNSKYTKFGKNYIPMNLKLITYEGTMSGLIIYSWQLVKPIPATSVLDIQVQQGVARALSYLHYDQGRDYGVIHRNVNSYTILLDENWEAKLSGFEISMKQSVNQMERVLVTEPIGTIGYMDPADKNLKCNKIPLSDIKFITDNFSETYSIGSFRFYSLYRINIKYLDKENSSCIEGNSNVETPAIIKRILPRDDEEGEKAFYAELEALASIKHRNIVTLIGSCVEASEMIFIIETVYLNGVNNGLACVARKSFRMGTIDEMIDPIIKEETDENHFVLDNKDSLHTFIEIAYQCVAETQDQRPTMKVVVQELEKALFYKEDPGPNIAQIVNGLENGLELQWPDEMISDERIQRPNKEQVVHELEQSLELQTRITFKHLEHLKIHLNDITLATDNFSEAYKIGFGDYCALYRAELNHFHKGNPSYEEGKNKDEHHKRHDKVVIKRILPRDDDKGKKVFYTEIEESDKGLAQVARHSFCVGTLEDMIDPVLKEEMSEHNFVLNRGPNKDSLRTYRMIALHCVAETQYERPTMEIVVKRLEKALFFQGRYLPEFIKYKFEEGKHDEVAFKHIREQIVPKSLATFQEIAYQCLHLEREKRPATKRVLSQLKKALEFQEVILCEHIGTMGYLDPAIENTGGVTHKSDIYSFGVVLLEIICGRKAYIENENEDNRFLAPLVKYHYENKTFGDVLNLNPYWYPISPHSFHKYLNIAFSCLNEERELRPGNDYIVDELENAMELQLQLENIENNLEHLKIRLSDIESATNNFSEAYEISSNIYYTWYRGELERYDEENLPSMEKKTEGELFKRCSTVLIKRILHKDDEKREQAFYTEIDMLTSVKHQNIATLVGLCVEESEMILVIENASNGFLTDCLKNANDTHHILTWEKCLKICIDVAHALKYLHYEMEDQKMIINRDICSYNIGLDENWGAKIVNFESAVYLPPNQEDEALHLSSWTGKLHYMDPEYKMTHKLKKESDVYSFGVVLLEILCGKLADDPIYLEESYKGLAHVARESFCMGTLEDMIDPIIKEEIGENRFILNKRSNNDSLHTFIEIALQCVAETQDQRPSMKVVLQELEKALLFQVNNLKRLKIEHLKIPLSHIKLATNNFSEPYDSVIFEYYRVELNHFDIENHSSMARGTVVIKRYPFEHYLYQEKAFFTEIEKLTGVKHPNIVTLHGFCVEDSEMILVLENLSNGCLGDHFDDIEKRRILTWEKRLKICIDVAHALNYLHSEMEDQKIIINRDIHLNNIGLDDNWRAKIVDFWFSVFISPSQEEEVPYEKSIVYTDPEYGKTGKLKKESDVYSFGVVLFEVLCGRRPSGNVHKAMPLLAKASKIELAKQMIDPLLNQEQAGENNFAQNKGPNKDSWHTFFEITCRCLLETQDQRPTMKVVVEELEKALFFHEDQVQPHNIEQENELENPFKLEKQVQCPHTNQVEELDNRLTREIPGMNLEHLKIRLTDIRTATNNFSEIHRIASESFYTCYRATLHLDKENPSSVVIQRITSGQKVYAKEEFVTEMKILTRVKHPNIVTLLGFCVEDSEMILVFENFSNGYLKDYLEKNKKLPILTWEKRLKICIDVAQALNHLHYGMEDQKMMIINYDICSLNIGLDENWGAKIASFHFSALLDQKDEASRIVSKARMSYMDPESTKTCKLKREVDVYSFGVVLLEILCGRPAYDPMYCTEDCKGLVRMARRTLEEIIDPIIEEETGEKNRGTYRDSLQTVFEIANQCVTKTQDQRPTMKDVVKKLKKALFFHEYNKDYRKISLVNIKHATQNFHDKNCIGRGGFGKVYKGSLQDDDGFKTIVAKRLDTRFGQGEQQFLCELQILLEYKHENVIGLIGYCDEEDEKIIVYEYASRGSLDRYLNDASLTWVERLDICIDVASALNFLHGGVGKQAKVIHRDIKTANILLSHGCKAKLADFGLSLISPITQKTDYVIDHICGTLGYMDPLYKKLGYLTIESDIYSFGVVLFELLCGKSTYSFHKLGGEFLSDFIKNKFKQGINDEVVFEQIKEPINPKSLATFQKIGYQCLHHERDKRPTAEQVLTQLKKAMKYQVFFSLTYVQVMNLEHMKIRLTDIKFATDNFSEKHQIASNHCYTCYRAELEQYVVIKRISFGDELYQEEHFVREIDVLTSVKHPNIVTLFGFCVEASEMILVIDDVCNGNLNDYLTNNDKRHILTWEERLKICIDIANALNYLHSEMEDQKMIIIHSMHSYNIWLDKNWRAKIVNFHQSAFLHQNQQDGAPLKRVGPPCCIDPEYKKSAYVNVKKMEARDRRLLVRLVKYDDENKTPLKDIIHPDLWNQMILESVVKYSHLAISCLEEEGAHRPDIYYIVAELEKALELQLPREILGKNLEHLKIPLDHIKLVTDDFSDTYKLGDTAYYSFYSARIHHFDKDQNLSFAKGKNVIDEPPSIVIKRIRPDRLDEQGHEMFLAELEMLTCVKHPSIVTLLGFCVEASEKILVLEHLFQGRLSSYLTKKVNEVGPLTWEKRLKICIDVAQALNYLHYEMEDQKIIINRNINSHNIWLDDNYGAKIVEFGISIFMPPNQIGEALYLKRKLGLKVYMDPKYALRGKLKRESDVYSFGVVLFEVVCGKLADNPIFLEESQDGLADVARRCFCTGTIEDIIDPMIKEEIGSENSFILNAQPNKDSLDTFLKIAYQCIAKIQDHRPTMEVVVMELQKALSFLEGRVSHIYQLVNEAEKALGGQLIPNVDQLVNELEKTLELHFTHENIPEERVQHPNTEEQPDTVEVLDEHQLMKLKQMKICLTDIKKATDSFSETYAILYAPCHTLYRAEVACIVFAGKRVTEQTLIKITSDSSQTADHFDESMKGKNKEEQCPKRTVVIKRFLHRDDEQREPMYYTSLAVLSNVEHRNINTILGFCVEGSEMILVTENVSKGYLCDYLGNNVNDIRVLTWEKRLKICIDVANALNYLHSEMEDQKMIINRHINSHNIGLDENWGAKIVEFELSVFVPRNHEPLYPDRIVGNTYYIDPEYDATGRLKKESDVYSFGVVLFEILCGRIAYDRIYLQESDRGLAPVARRSFRAETLEEMIDPVIKGETGENSFLLNRGPNLDSLHTFIEIAYQCVAETQDQRPTMNVVVQELEKALWFQGTDHAPILDYISRDCLPMFRT</sequence>
<dbReference type="GO" id="GO:0004714">
    <property type="term" value="F:transmembrane receptor protein tyrosine kinase activity"/>
    <property type="evidence" value="ECO:0007669"/>
    <property type="project" value="InterPro"/>
</dbReference>
<organism evidence="10 11">
    <name type="scientific">Mikania micrantha</name>
    <name type="common">bitter vine</name>
    <dbReference type="NCBI Taxonomy" id="192012"/>
    <lineage>
        <taxon>Eukaryota</taxon>
        <taxon>Viridiplantae</taxon>
        <taxon>Streptophyta</taxon>
        <taxon>Embryophyta</taxon>
        <taxon>Tracheophyta</taxon>
        <taxon>Spermatophyta</taxon>
        <taxon>Magnoliopsida</taxon>
        <taxon>eudicotyledons</taxon>
        <taxon>Gunneridae</taxon>
        <taxon>Pentapetalae</taxon>
        <taxon>asterids</taxon>
        <taxon>campanulids</taxon>
        <taxon>Asterales</taxon>
        <taxon>Asteraceae</taxon>
        <taxon>Asteroideae</taxon>
        <taxon>Heliantheae alliance</taxon>
        <taxon>Eupatorieae</taxon>
        <taxon>Mikania</taxon>
    </lineage>
</organism>
<keyword evidence="2" id="KW-0808">Transferase</keyword>
<proteinExistence type="predicted"/>
<dbReference type="GO" id="GO:0009506">
    <property type="term" value="C:plasmodesma"/>
    <property type="evidence" value="ECO:0007669"/>
    <property type="project" value="TreeGrafter"/>
</dbReference>
<name>A0A5N6MAS2_9ASTR</name>
<dbReference type="InterPro" id="IPR008271">
    <property type="entry name" value="Ser/Thr_kinase_AS"/>
</dbReference>
<dbReference type="GO" id="GO:0005524">
    <property type="term" value="F:ATP binding"/>
    <property type="evidence" value="ECO:0007669"/>
    <property type="project" value="UniProtKB-UniRule"/>
</dbReference>
<keyword evidence="7" id="KW-0175">Coiled coil</keyword>
<evidence type="ECO:0000256" key="2">
    <source>
        <dbReference type="ARBA" id="ARBA00022679"/>
    </source>
</evidence>
<dbReference type="InterPro" id="IPR045272">
    <property type="entry name" value="ANXUR1/2-like"/>
</dbReference>
<dbReference type="InterPro" id="IPR001245">
    <property type="entry name" value="Ser-Thr/Tyr_kinase_cat_dom"/>
</dbReference>
<dbReference type="OrthoDB" id="5986190at2759"/>
<dbReference type="EMBL" id="SZYD01000016">
    <property type="protein sequence ID" value="KAD3337680.1"/>
    <property type="molecule type" value="Genomic_DNA"/>
</dbReference>
<dbReference type="PANTHER" id="PTHR27003:SF471">
    <property type="entry name" value="VASCULAR ENDOTHELIAL GROWTH FACTOR RECEPTOR 2 (VEGFR2)-RELATED"/>
    <property type="match status" value="1"/>
</dbReference>
<dbReference type="Pfam" id="PF12515">
    <property type="entry name" value="CaATP_NAI"/>
    <property type="match status" value="1"/>
</dbReference>
<evidence type="ECO:0000256" key="8">
    <source>
        <dbReference type="SAM" id="MobiDB-lite"/>
    </source>
</evidence>
<dbReference type="InterPro" id="IPR024750">
    <property type="entry name" value="Ca_ATPase_N_dom"/>
</dbReference>
<feature type="coiled-coil region" evidence="7">
    <location>
        <begin position="1488"/>
        <end position="1522"/>
    </location>
</feature>
<dbReference type="Gene3D" id="3.30.200.20">
    <property type="entry name" value="Phosphorylase Kinase, domain 1"/>
    <property type="match status" value="9"/>
</dbReference>
<keyword evidence="1" id="KW-0723">Serine/threonine-protein kinase</keyword>
<gene>
    <name evidence="10" type="ORF">E3N88_33200</name>
</gene>
<feature type="domain" description="Protein kinase" evidence="9">
    <location>
        <begin position="1526"/>
        <end position="1840"/>
    </location>
</feature>
<evidence type="ECO:0000256" key="6">
    <source>
        <dbReference type="PROSITE-ProRule" id="PRU10141"/>
    </source>
</evidence>
<dbReference type="Gene3D" id="1.10.510.10">
    <property type="entry name" value="Transferase(Phosphotransferase) domain 1"/>
    <property type="match status" value="12"/>
</dbReference>
<feature type="domain" description="Protein kinase" evidence="9">
    <location>
        <begin position="1157"/>
        <end position="1496"/>
    </location>
</feature>
<dbReference type="GO" id="GO:0005516">
    <property type="term" value="F:calmodulin binding"/>
    <property type="evidence" value="ECO:0007669"/>
    <property type="project" value="InterPro"/>
</dbReference>
<feature type="domain" description="Protein kinase" evidence="9">
    <location>
        <begin position="2536"/>
        <end position="2818"/>
    </location>
</feature>
<dbReference type="Pfam" id="PF00069">
    <property type="entry name" value="Pkinase"/>
    <property type="match status" value="1"/>
</dbReference>
<feature type="domain" description="Protein kinase" evidence="9">
    <location>
        <begin position="3575"/>
        <end position="3872"/>
    </location>
</feature>
<dbReference type="Proteomes" id="UP000326396">
    <property type="component" value="Linkage Group LG6"/>
</dbReference>
<feature type="binding site" evidence="6">
    <location>
        <position position="2567"/>
    </location>
    <ligand>
        <name>ATP</name>
        <dbReference type="ChEBI" id="CHEBI:30616"/>
    </ligand>
</feature>
<dbReference type="PROSITE" id="PS50011">
    <property type="entry name" value="PROTEIN_KINASE_DOM"/>
    <property type="match status" value="8"/>
</dbReference>
<feature type="domain" description="Protein kinase" evidence="9">
    <location>
        <begin position="2227"/>
        <end position="2518"/>
    </location>
</feature>
<protein>
    <recommendedName>
        <fullName evidence="9">Protein kinase domain-containing protein</fullName>
    </recommendedName>
</protein>
<keyword evidence="11" id="KW-1185">Reference proteome</keyword>
<dbReference type="SMART" id="SM00220">
    <property type="entry name" value="S_TKc"/>
    <property type="match status" value="2"/>
</dbReference>
<feature type="domain" description="Protein kinase" evidence="9">
    <location>
        <begin position="2845"/>
        <end position="3101"/>
    </location>
</feature>
<evidence type="ECO:0000256" key="3">
    <source>
        <dbReference type="ARBA" id="ARBA00022741"/>
    </source>
</evidence>
<dbReference type="InterPro" id="IPR011009">
    <property type="entry name" value="Kinase-like_dom_sf"/>
</dbReference>
<evidence type="ECO:0000256" key="7">
    <source>
        <dbReference type="SAM" id="Coils"/>
    </source>
</evidence>
<feature type="domain" description="Protein kinase" evidence="9">
    <location>
        <begin position="3131"/>
        <end position="3447"/>
    </location>
</feature>
<dbReference type="PANTHER" id="PTHR27003">
    <property type="entry name" value="OS07G0166700 PROTEIN"/>
    <property type="match status" value="1"/>
</dbReference>
<feature type="region of interest" description="Disordered" evidence="8">
    <location>
        <begin position="90"/>
        <end position="122"/>
    </location>
</feature>
<evidence type="ECO:0000313" key="11">
    <source>
        <dbReference type="Proteomes" id="UP000326396"/>
    </source>
</evidence>
<dbReference type="InterPro" id="IPR025886">
    <property type="entry name" value="PP2-like"/>
</dbReference>
<keyword evidence="5 6" id="KW-0067">ATP-binding</keyword>
<evidence type="ECO:0000256" key="4">
    <source>
        <dbReference type="ARBA" id="ARBA00022777"/>
    </source>
</evidence>